<evidence type="ECO:0000259" key="4">
    <source>
        <dbReference type="Pfam" id="PF02875"/>
    </source>
</evidence>
<dbReference type="Proteomes" id="UP000178996">
    <property type="component" value="Unassembled WGS sequence"/>
</dbReference>
<dbReference type="GO" id="GO:0016881">
    <property type="term" value="F:acid-amino acid ligase activity"/>
    <property type="evidence" value="ECO:0007669"/>
    <property type="project" value="InterPro"/>
</dbReference>
<dbReference type="Gene3D" id="3.40.1190.10">
    <property type="entry name" value="Mur-like, catalytic domain"/>
    <property type="match status" value="1"/>
</dbReference>
<dbReference type="Gene3D" id="3.90.190.20">
    <property type="entry name" value="Mur ligase, C-terminal domain"/>
    <property type="match status" value="1"/>
</dbReference>
<dbReference type="Pfam" id="PF08245">
    <property type="entry name" value="Mur_ligase_M"/>
    <property type="match status" value="2"/>
</dbReference>
<keyword evidence="3" id="KW-0067">ATP-binding</keyword>
<gene>
    <name evidence="6" type="ORF">A3G60_03625</name>
</gene>
<evidence type="ECO:0000313" key="7">
    <source>
        <dbReference type="Proteomes" id="UP000178996"/>
    </source>
</evidence>
<name>A0A1G2H5U0_9BACT</name>
<protein>
    <recommendedName>
        <fullName evidence="8">UDP-N-acetylmuramoyl-tripeptide--D-alanyl-D-alanine ligase</fullName>
    </recommendedName>
</protein>
<comment type="caution">
    <text evidence="6">The sequence shown here is derived from an EMBL/GenBank/DDBJ whole genome shotgun (WGS) entry which is preliminary data.</text>
</comment>
<evidence type="ECO:0000313" key="6">
    <source>
        <dbReference type="EMBL" id="OGZ57837.1"/>
    </source>
</evidence>
<evidence type="ECO:0000256" key="1">
    <source>
        <dbReference type="ARBA" id="ARBA00022598"/>
    </source>
</evidence>
<sequence length="422" mass="46422">MTAIFKKIIFIILRLEAALVLRRHRPLIIGITGSVGKTSTKETIGTLLAQFYSVRKSPKSYNNEIGVPLTVLDLPNAWHSTSGWLANIFMGAVRIISRAPYPEILVLEMGVDRPGDISALLSWIKPDIAVVMPIGSVPVHVEYFSGPDDIAREKGKLVASVPPAGHVVLNSDDERVYNMRKLSEAAVITYGTGKNAVVRGFGYHLLLRSGIPYGFSFKLEYDWKTMPIKVEGFIGTHNMTALLAAASVGIVRGLNLIEIAEGLSHVKSPPGRLNVIEGKKKTLLIDDSYNASPLATRAAIEVLASVPAKRKITALGDMLELGKYTVEEHKKLGTYAAEIADVVIAVGMRAKFMESSNAKYFKWFSNSDEAARFLADFIEEGDVILIKGSQGVRMEKIVHALMASPEQAENLLVRQEKYWKKF</sequence>
<reference evidence="6 7" key="1">
    <citation type="journal article" date="2016" name="Nat. Commun.">
        <title>Thousands of microbial genomes shed light on interconnected biogeochemical processes in an aquifer system.</title>
        <authorList>
            <person name="Anantharaman K."/>
            <person name="Brown C.T."/>
            <person name="Hug L.A."/>
            <person name="Sharon I."/>
            <person name="Castelle C.J."/>
            <person name="Probst A.J."/>
            <person name="Thomas B.C."/>
            <person name="Singh A."/>
            <person name="Wilkins M.J."/>
            <person name="Karaoz U."/>
            <person name="Brodie E.L."/>
            <person name="Williams K.H."/>
            <person name="Hubbard S.S."/>
            <person name="Banfield J.F."/>
        </authorList>
    </citation>
    <scope>NUCLEOTIDE SEQUENCE [LARGE SCALE GENOMIC DNA]</scope>
</reference>
<keyword evidence="1" id="KW-0436">Ligase</keyword>
<dbReference type="SUPFAM" id="SSF53244">
    <property type="entry name" value="MurD-like peptide ligases, peptide-binding domain"/>
    <property type="match status" value="1"/>
</dbReference>
<feature type="domain" description="Mur ligase central" evidence="5">
    <location>
        <begin position="102"/>
        <end position="248"/>
    </location>
</feature>
<dbReference type="InterPro" id="IPR036565">
    <property type="entry name" value="Mur-like_cat_sf"/>
</dbReference>
<proteinExistence type="predicted"/>
<feature type="domain" description="Mur ligase C-terminal" evidence="4">
    <location>
        <begin position="271"/>
        <end position="389"/>
    </location>
</feature>
<dbReference type="AlphaFoldDB" id="A0A1G2H5U0"/>
<accession>A0A1G2H5U0</accession>
<dbReference type="InterPro" id="IPR004101">
    <property type="entry name" value="Mur_ligase_C"/>
</dbReference>
<dbReference type="InterPro" id="IPR013221">
    <property type="entry name" value="Mur_ligase_cen"/>
</dbReference>
<evidence type="ECO:0000256" key="2">
    <source>
        <dbReference type="ARBA" id="ARBA00022741"/>
    </source>
</evidence>
<dbReference type="PANTHER" id="PTHR43024:SF1">
    <property type="entry name" value="UDP-N-ACETYLMURAMOYL-TRIPEPTIDE--D-ALANYL-D-ALANINE LIGASE"/>
    <property type="match status" value="1"/>
</dbReference>
<evidence type="ECO:0000256" key="3">
    <source>
        <dbReference type="ARBA" id="ARBA00022840"/>
    </source>
</evidence>
<dbReference type="GO" id="GO:0005524">
    <property type="term" value="F:ATP binding"/>
    <property type="evidence" value="ECO:0007669"/>
    <property type="project" value="UniProtKB-KW"/>
</dbReference>
<evidence type="ECO:0008006" key="8">
    <source>
        <dbReference type="Google" id="ProtNLM"/>
    </source>
</evidence>
<dbReference type="InterPro" id="IPR051046">
    <property type="entry name" value="MurCDEF_CellWall_CoF430Synth"/>
</dbReference>
<keyword evidence="2" id="KW-0547">Nucleotide-binding</keyword>
<evidence type="ECO:0000259" key="5">
    <source>
        <dbReference type="Pfam" id="PF08245"/>
    </source>
</evidence>
<dbReference type="EMBL" id="MHOB01000014">
    <property type="protein sequence ID" value="OGZ57837.1"/>
    <property type="molecule type" value="Genomic_DNA"/>
</dbReference>
<dbReference type="PANTHER" id="PTHR43024">
    <property type="entry name" value="UDP-N-ACETYLMURAMOYL-TRIPEPTIDE--D-ALANYL-D-ALANINE LIGASE"/>
    <property type="match status" value="1"/>
</dbReference>
<dbReference type="Pfam" id="PF02875">
    <property type="entry name" value="Mur_ligase_C"/>
    <property type="match status" value="1"/>
</dbReference>
<organism evidence="6 7">
    <name type="scientific">Candidatus Ryanbacteria bacterium RIFCSPLOWO2_12_FULL_47_9c</name>
    <dbReference type="NCBI Taxonomy" id="1802131"/>
    <lineage>
        <taxon>Bacteria</taxon>
        <taxon>Candidatus Ryaniibacteriota</taxon>
    </lineage>
</organism>
<dbReference type="InterPro" id="IPR036615">
    <property type="entry name" value="Mur_ligase_C_dom_sf"/>
</dbReference>
<feature type="domain" description="Mur ligase central" evidence="5">
    <location>
        <begin position="31"/>
        <end position="79"/>
    </location>
</feature>
<dbReference type="SUPFAM" id="SSF53623">
    <property type="entry name" value="MurD-like peptide ligases, catalytic domain"/>
    <property type="match status" value="1"/>
</dbReference>